<evidence type="ECO:0000259" key="2">
    <source>
        <dbReference type="Pfam" id="PF23584"/>
    </source>
</evidence>
<dbReference type="Proteomes" id="UP000244855">
    <property type="component" value="Unassembled WGS sequence"/>
</dbReference>
<sequence>MHTTLLVLAYLGTAYSATGVVEVDLVFPRHNMTYAPASVFPIVVAFQNSKLAPYLDPGLSMNLRSLTNDSYIIHGAELDLRWVNFSGSEVYYEARWSTTLDIEDTWQLLWDVDWKNCTNTLESSDTPGTLWRKPQVGLNFTHRFIEFNTKFSAQPVDLVAATTNRSCSEKEGVAIKIESTQPIPSDAEGWSGVGNECAILASTTTSPNPCQVTINPAAAESITCSITEGCKNRRPDKKSAAPRHAGPVALLLPALIGVFAFTGI</sequence>
<proteinExistence type="predicted"/>
<feature type="domain" description="DUF7136" evidence="2">
    <location>
        <begin position="17"/>
        <end position="235"/>
    </location>
</feature>
<feature type="chain" id="PRO_5016128853" description="DUF7136 domain-containing protein" evidence="1">
    <location>
        <begin position="17"/>
        <end position="264"/>
    </location>
</feature>
<protein>
    <recommendedName>
        <fullName evidence="2">DUF7136 domain-containing protein</fullName>
    </recommendedName>
</protein>
<reference evidence="3 4" key="1">
    <citation type="journal article" date="2018" name="Sci. Rep.">
        <title>Comparative genomics provides insights into the lifestyle and reveals functional heterogeneity of dark septate endophytic fungi.</title>
        <authorList>
            <person name="Knapp D.G."/>
            <person name="Nemeth J.B."/>
            <person name="Barry K."/>
            <person name="Hainaut M."/>
            <person name="Henrissat B."/>
            <person name="Johnson J."/>
            <person name="Kuo A."/>
            <person name="Lim J.H.P."/>
            <person name="Lipzen A."/>
            <person name="Nolan M."/>
            <person name="Ohm R.A."/>
            <person name="Tamas L."/>
            <person name="Grigoriev I.V."/>
            <person name="Spatafora J.W."/>
            <person name="Nagy L.G."/>
            <person name="Kovacs G.M."/>
        </authorList>
    </citation>
    <scope>NUCLEOTIDE SEQUENCE [LARGE SCALE GENOMIC DNA]</scope>
    <source>
        <strain evidence="3 4">DSE2036</strain>
    </source>
</reference>
<dbReference type="Pfam" id="PF23584">
    <property type="entry name" value="DUF7136"/>
    <property type="match status" value="1"/>
</dbReference>
<evidence type="ECO:0000313" key="4">
    <source>
        <dbReference type="Proteomes" id="UP000244855"/>
    </source>
</evidence>
<dbReference type="AlphaFoldDB" id="A0A2V1DWU0"/>
<keyword evidence="1" id="KW-0732">Signal</keyword>
<gene>
    <name evidence="3" type="ORF">DM02DRAFT_706116</name>
</gene>
<feature type="signal peptide" evidence="1">
    <location>
        <begin position="1"/>
        <end position="16"/>
    </location>
</feature>
<evidence type="ECO:0000256" key="1">
    <source>
        <dbReference type="SAM" id="SignalP"/>
    </source>
</evidence>
<name>A0A2V1DWU0_9PLEO</name>
<dbReference type="EMBL" id="KZ805360">
    <property type="protein sequence ID" value="PVI01300.1"/>
    <property type="molecule type" value="Genomic_DNA"/>
</dbReference>
<dbReference type="STRING" id="97972.A0A2V1DWU0"/>
<dbReference type="OrthoDB" id="4490227at2759"/>
<evidence type="ECO:0000313" key="3">
    <source>
        <dbReference type="EMBL" id="PVI01300.1"/>
    </source>
</evidence>
<dbReference type="InterPro" id="IPR055560">
    <property type="entry name" value="DUF7136"/>
</dbReference>
<organism evidence="3 4">
    <name type="scientific">Periconia macrospinosa</name>
    <dbReference type="NCBI Taxonomy" id="97972"/>
    <lineage>
        <taxon>Eukaryota</taxon>
        <taxon>Fungi</taxon>
        <taxon>Dikarya</taxon>
        <taxon>Ascomycota</taxon>
        <taxon>Pezizomycotina</taxon>
        <taxon>Dothideomycetes</taxon>
        <taxon>Pleosporomycetidae</taxon>
        <taxon>Pleosporales</taxon>
        <taxon>Massarineae</taxon>
        <taxon>Periconiaceae</taxon>
        <taxon>Periconia</taxon>
    </lineage>
</organism>
<accession>A0A2V1DWU0</accession>
<keyword evidence="4" id="KW-1185">Reference proteome</keyword>